<protein>
    <submittedName>
        <fullName evidence="2">Uncharacterized protein</fullName>
    </submittedName>
</protein>
<proteinExistence type="predicted"/>
<dbReference type="AlphaFoldDB" id="A0AAD9LHE9"/>
<dbReference type="SUPFAM" id="SSF49695">
    <property type="entry name" value="gamma-Crystallin-like"/>
    <property type="match status" value="1"/>
</dbReference>
<accession>A0AAD9LHE9</accession>
<sequence length="145" mass="16257">MLEFVVVAMSLAVTATRAGHIYFFDGPNIFGKKVDWAFSEAQRCYSMPCFNDRARSLQFRELPQKGHLVVYQDTECQGKHNKIALSPNGVVKYKDGNGAFDFGISSFMIWSSGMYATNGMADICEDHDREKLTVNSTDNSTDKGY</sequence>
<keyword evidence="1" id="KW-0732">Signal</keyword>
<dbReference type="EMBL" id="JASMQC010000023">
    <property type="protein sequence ID" value="KAK1935499.1"/>
    <property type="molecule type" value="Genomic_DNA"/>
</dbReference>
<comment type="caution">
    <text evidence="2">The sequence shown here is derived from an EMBL/GenBank/DDBJ whole genome shotgun (WGS) entry which is preliminary data.</text>
</comment>
<gene>
    <name evidence="2" type="ORF">P3T76_010724</name>
</gene>
<evidence type="ECO:0000313" key="3">
    <source>
        <dbReference type="Proteomes" id="UP001259832"/>
    </source>
</evidence>
<feature type="signal peptide" evidence="1">
    <location>
        <begin position="1"/>
        <end position="18"/>
    </location>
</feature>
<dbReference type="Proteomes" id="UP001259832">
    <property type="component" value="Unassembled WGS sequence"/>
</dbReference>
<reference evidence="2" key="1">
    <citation type="submission" date="2023-08" db="EMBL/GenBank/DDBJ databases">
        <title>Reference Genome Resource for the Citrus Pathogen Phytophthora citrophthora.</title>
        <authorList>
            <person name="Moller H."/>
            <person name="Coetzee B."/>
            <person name="Rose L.J."/>
            <person name="Van Niekerk J.M."/>
        </authorList>
    </citation>
    <scope>NUCLEOTIDE SEQUENCE</scope>
    <source>
        <strain evidence="2">STE-U-9442</strain>
    </source>
</reference>
<feature type="chain" id="PRO_5042061016" evidence="1">
    <location>
        <begin position="19"/>
        <end position="145"/>
    </location>
</feature>
<evidence type="ECO:0000313" key="2">
    <source>
        <dbReference type="EMBL" id="KAK1935499.1"/>
    </source>
</evidence>
<keyword evidence="3" id="KW-1185">Reference proteome</keyword>
<evidence type="ECO:0000256" key="1">
    <source>
        <dbReference type="SAM" id="SignalP"/>
    </source>
</evidence>
<name>A0AAD9LHE9_9STRA</name>
<organism evidence="2 3">
    <name type="scientific">Phytophthora citrophthora</name>
    <dbReference type="NCBI Taxonomy" id="4793"/>
    <lineage>
        <taxon>Eukaryota</taxon>
        <taxon>Sar</taxon>
        <taxon>Stramenopiles</taxon>
        <taxon>Oomycota</taxon>
        <taxon>Peronosporomycetes</taxon>
        <taxon>Peronosporales</taxon>
        <taxon>Peronosporaceae</taxon>
        <taxon>Phytophthora</taxon>
    </lineage>
</organism>
<dbReference type="Gene3D" id="2.60.20.10">
    <property type="entry name" value="Crystallins"/>
    <property type="match status" value="1"/>
</dbReference>
<dbReference type="InterPro" id="IPR011024">
    <property type="entry name" value="G_crystallin-like"/>
</dbReference>